<dbReference type="OrthoDB" id="20783at2759"/>
<evidence type="ECO:0000259" key="4">
    <source>
        <dbReference type="PROSITE" id="PS51455"/>
    </source>
</evidence>
<comment type="caution">
    <text evidence="5">The sequence shown here is derived from an EMBL/GenBank/DDBJ whole genome shotgun (WGS) entry which is preliminary data.</text>
</comment>
<dbReference type="PANTHER" id="PTHR23086:SF8">
    <property type="entry name" value="PHOSPHATIDYLINOSITOL 5-PHOSPHATE 4-KINASE, ISOFORM A"/>
    <property type="match status" value="1"/>
</dbReference>
<feature type="domain" description="PIPK" evidence="4">
    <location>
        <begin position="348"/>
        <end position="692"/>
    </location>
</feature>
<keyword evidence="6" id="KW-1185">Reference proteome</keyword>
<evidence type="ECO:0000256" key="1">
    <source>
        <dbReference type="PROSITE-ProRule" id="PRU00781"/>
    </source>
</evidence>
<feature type="transmembrane region" description="Helical" evidence="3">
    <location>
        <begin position="6"/>
        <end position="28"/>
    </location>
</feature>
<accession>A0A8T1WLU9</accession>
<dbReference type="SMART" id="SM00330">
    <property type="entry name" value="PIPKc"/>
    <property type="match status" value="1"/>
</dbReference>
<dbReference type="GO" id="GO:0005886">
    <property type="term" value="C:plasma membrane"/>
    <property type="evidence" value="ECO:0007669"/>
    <property type="project" value="TreeGrafter"/>
</dbReference>
<evidence type="ECO:0000313" key="5">
    <source>
        <dbReference type="EMBL" id="KAG7392953.1"/>
    </source>
</evidence>
<keyword evidence="1" id="KW-0067">ATP-binding</keyword>
<evidence type="ECO:0000256" key="2">
    <source>
        <dbReference type="SAM" id="MobiDB-lite"/>
    </source>
</evidence>
<dbReference type="PANTHER" id="PTHR23086">
    <property type="entry name" value="PHOSPHATIDYLINOSITOL-4-PHOSPHATE 5-KINASE"/>
    <property type="match status" value="1"/>
</dbReference>
<dbReference type="EMBL" id="JAGDFM010000007">
    <property type="protein sequence ID" value="KAG7392953.1"/>
    <property type="molecule type" value="Genomic_DNA"/>
</dbReference>
<dbReference type="AlphaFoldDB" id="A0A8T1WLU9"/>
<feature type="transmembrane region" description="Helical" evidence="3">
    <location>
        <begin position="214"/>
        <end position="234"/>
    </location>
</feature>
<organism evidence="5 6">
    <name type="scientific">Phytophthora pseudosyringae</name>
    <dbReference type="NCBI Taxonomy" id="221518"/>
    <lineage>
        <taxon>Eukaryota</taxon>
        <taxon>Sar</taxon>
        <taxon>Stramenopiles</taxon>
        <taxon>Oomycota</taxon>
        <taxon>Peronosporomycetes</taxon>
        <taxon>Peronosporales</taxon>
        <taxon>Peronosporaceae</taxon>
        <taxon>Phytophthora</taxon>
    </lineage>
</organism>
<evidence type="ECO:0000313" key="6">
    <source>
        <dbReference type="Proteomes" id="UP000694044"/>
    </source>
</evidence>
<dbReference type="GO" id="GO:0005524">
    <property type="term" value="F:ATP binding"/>
    <property type="evidence" value="ECO:0007669"/>
    <property type="project" value="UniProtKB-UniRule"/>
</dbReference>
<feature type="region of interest" description="Disordered" evidence="2">
    <location>
        <begin position="704"/>
        <end position="736"/>
    </location>
</feature>
<feature type="transmembrane region" description="Helical" evidence="3">
    <location>
        <begin position="99"/>
        <end position="120"/>
    </location>
</feature>
<sequence>MDHLFIAWQLTALASGMLSSGAMIFFFVKYPSTRVHPGMVLMCIFMSVSIASIMRVGLHAWYILLSPNDVGGPLPATLSRIANEEVGHDAGALAAYVPFFFWCYFFFSTAATLWFLMLALDLIFSLSNPFLPFNADNVKHHIYAWPVSMIYCFVFRYILGEFQDRTTTNVVLYFDLPAYFVLLYIGGALIQSRRRIRILESHAHATTERMAKRILPYLGVFAARTMVALVIYLVQLGTEFGRMTPNALDQLSLVLETLALFALFCRDAGVFKAPLQQSVVHSSRDDSSSSNPSRTTIAQIERGGATLTSTSGDVAPRPGSRHNTEKIDVSNKLRMDVMRYMSLGIMRSIEMAQAAEKDAIAGSTSAAFTGSDTEAAAIDVGDCYSSVSFNDYNHVESMGVVVYGLRNCTMLNFRDCAPKIFHRIRAQFNIDQDFYRESFDPSRILSEHGSEGKSGNIFYFTANKQFMVKSVPKEEFDTLRAILPHYHEYLQSNPKSMLCRYFGCHSISLPIGKRRMYFVVMQNLFNEGPVDQRFDLKGNRDRRQAVSATTMKGLIQVAKDRKAIGQLLMDIDFLKISSGISLSYATTALQQDQLCSDFVFLASRGIIDYSILLGVRYDNPEKRSSHQNGLASHDEDEVYYIGIVDMLQRYNWRWTVQRWLLGCLLCKDPHDVSAVPADEYATRLADFVRDKMFDIQSGPSFRNVHSRHLESDRTGDSGYSCESSRDPSVASTPHTSLSVGVLEPRNMSSLDMQHLSVFSASSLGTTGIEPSSSSSSSPSVAYSSVCESPVAAPEARKTTTTFFV</sequence>
<keyword evidence="1" id="KW-0808">Transferase</keyword>
<dbReference type="PROSITE" id="PS51455">
    <property type="entry name" value="PIPK"/>
    <property type="match status" value="1"/>
</dbReference>
<dbReference type="Proteomes" id="UP000694044">
    <property type="component" value="Unassembled WGS sequence"/>
</dbReference>
<keyword evidence="3" id="KW-0812">Transmembrane</keyword>
<feature type="transmembrane region" description="Helical" evidence="3">
    <location>
        <begin position="141"/>
        <end position="159"/>
    </location>
</feature>
<dbReference type="Pfam" id="PF01504">
    <property type="entry name" value="PIP5K"/>
    <property type="match status" value="1"/>
</dbReference>
<name>A0A8T1WLU9_9STRA</name>
<keyword evidence="1" id="KW-0547">Nucleotide-binding</keyword>
<protein>
    <submittedName>
        <fullName evidence="5">Phosphatidylinositol-4-phosphate 5-kinase-like protein 1</fullName>
    </submittedName>
</protein>
<keyword evidence="3" id="KW-1133">Transmembrane helix</keyword>
<dbReference type="GO" id="GO:0046854">
    <property type="term" value="P:phosphatidylinositol phosphate biosynthetic process"/>
    <property type="evidence" value="ECO:0007669"/>
    <property type="project" value="TreeGrafter"/>
</dbReference>
<dbReference type="GO" id="GO:0016308">
    <property type="term" value="F:1-phosphatidylinositol-4-phosphate 5-kinase activity"/>
    <property type="evidence" value="ECO:0007669"/>
    <property type="project" value="TreeGrafter"/>
</dbReference>
<evidence type="ECO:0000256" key="3">
    <source>
        <dbReference type="SAM" id="Phobius"/>
    </source>
</evidence>
<dbReference type="InterPro" id="IPR002498">
    <property type="entry name" value="PInositol-4-P-4/5-kinase_core"/>
</dbReference>
<feature type="transmembrane region" description="Helical" evidence="3">
    <location>
        <begin position="40"/>
        <end position="64"/>
    </location>
</feature>
<reference evidence="5" key="1">
    <citation type="submission" date="2021-02" db="EMBL/GenBank/DDBJ databases">
        <authorList>
            <person name="Palmer J.M."/>
        </authorList>
    </citation>
    <scope>NUCLEOTIDE SEQUENCE</scope>
    <source>
        <strain evidence="5">SCRP734</strain>
    </source>
</reference>
<dbReference type="InterPro" id="IPR023610">
    <property type="entry name" value="PInositol-4/5-P-5/4-kinase"/>
</dbReference>
<keyword evidence="3" id="KW-0472">Membrane</keyword>
<proteinExistence type="predicted"/>
<gene>
    <name evidence="5" type="primary">PIP5KL1_15</name>
    <name evidence="5" type="ORF">PHYPSEUDO_013441</name>
</gene>
<dbReference type="CDD" id="cd00139">
    <property type="entry name" value="PIPKc"/>
    <property type="match status" value="1"/>
</dbReference>
<feature type="transmembrane region" description="Helical" evidence="3">
    <location>
        <begin position="171"/>
        <end position="190"/>
    </location>
</feature>
<keyword evidence="1" id="KW-0418">Kinase</keyword>